<keyword evidence="4" id="KW-0479">Metal-binding</keyword>
<keyword evidence="6" id="KW-0833">Ubl conjugation pathway</keyword>
<keyword evidence="3" id="KW-0808">Transferase</keyword>
<dbReference type="GO" id="GO:0016567">
    <property type="term" value="P:protein ubiquitination"/>
    <property type="evidence" value="ECO:0007669"/>
    <property type="project" value="UniProtKB-ARBA"/>
</dbReference>
<dbReference type="SMART" id="SM00184">
    <property type="entry name" value="RING"/>
    <property type="match status" value="1"/>
</dbReference>
<dbReference type="EC" id="2.3.2.27" evidence="2"/>
<evidence type="ECO:0000256" key="3">
    <source>
        <dbReference type="ARBA" id="ARBA00022679"/>
    </source>
</evidence>
<dbReference type="Pfam" id="PF13920">
    <property type="entry name" value="zf-C3HC4_3"/>
    <property type="match status" value="1"/>
</dbReference>
<name>V9IJN0_APICE</name>
<dbReference type="PROSITE" id="PS50089">
    <property type="entry name" value="ZF_RING_2"/>
    <property type="match status" value="1"/>
</dbReference>
<reference evidence="10" key="1">
    <citation type="submission" date="2011-11" db="EMBL/GenBank/DDBJ databases">
        <title>Decoding the brain transcriptome of the Eastern honeybee (Apis cerana) based on pyrosequencing.</title>
        <authorList>
            <person name="Sun L."/>
            <person name="Zheng H."/>
            <person name="Wang Y."/>
            <person name="Xie X."/>
            <person name="Zhu Y."/>
            <person name="Gu W."/>
            <person name="Wang S."/>
        </authorList>
    </citation>
    <scope>NUCLEOTIDE SEQUENCE</scope>
    <source>
        <tissue evidence="10">Brain</tissue>
    </source>
</reference>
<feature type="domain" description="RING-type" evidence="9">
    <location>
        <begin position="25"/>
        <end position="63"/>
    </location>
</feature>
<gene>
    <name evidence="10" type="ORF">ACCB11633</name>
</gene>
<evidence type="ECO:0000313" key="10">
    <source>
        <dbReference type="EMBL" id="AEY61270.1"/>
    </source>
</evidence>
<dbReference type="GO" id="GO:0008270">
    <property type="term" value="F:zinc ion binding"/>
    <property type="evidence" value="ECO:0007669"/>
    <property type="project" value="UniProtKB-KW"/>
</dbReference>
<dbReference type="FunFam" id="3.30.40.10:FF:000133">
    <property type="entry name" value="E3 ubiquitin-protein ligase RNF123"/>
    <property type="match status" value="1"/>
</dbReference>
<proteinExistence type="evidence at transcript level"/>
<dbReference type="InterPro" id="IPR013083">
    <property type="entry name" value="Znf_RING/FYVE/PHD"/>
</dbReference>
<evidence type="ECO:0000256" key="2">
    <source>
        <dbReference type="ARBA" id="ARBA00012483"/>
    </source>
</evidence>
<evidence type="ECO:0000256" key="4">
    <source>
        <dbReference type="ARBA" id="ARBA00022723"/>
    </source>
</evidence>
<evidence type="ECO:0000256" key="8">
    <source>
        <dbReference type="PROSITE-ProRule" id="PRU00175"/>
    </source>
</evidence>
<dbReference type="GO" id="GO:0061630">
    <property type="term" value="F:ubiquitin protein ligase activity"/>
    <property type="evidence" value="ECO:0007669"/>
    <property type="project" value="UniProtKB-EC"/>
</dbReference>
<evidence type="ECO:0000259" key="9">
    <source>
        <dbReference type="PROSITE" id="PS50089"/>
    </source>
</evidence>
<protein>
    <recommendedName>
        <fullName evidence="2">RING-type E3 ubiquitin transferase</fullName>
        <ecNumber evidence="2">2.3.2.27</ecNumber>
    </recommendedName>
</protein>
<evidence type="ECO:0000256" key="5">
    <source>
        <dbReference type="ARBA" id="ARBA00022771"/>
    </source>
</evidence>
<accession>V9IJN0</accession>
<sequence>MIEYLDECRIILPNSKISSDNGDTCTICYAQPIAVTFKPCNHQTCRICIDRHLLNNRSCFFCKITIEKVVDLSGNILHDFTQDSISSN</sequence>
<keyword evidence="5 8" id="KW-0863">Zinc-finger</keyword>
<dbReference type="InterPro" id="IPR001841">
    <property type="entry name" value="Znf_RING"/>
</dbReference>
<dbReference type="SUPFAM" id="SSF57850">
    <property type="entry name" value="RING/U-box"/>
    <property type="match status" value="1"/>
</dbReference>
<organism evidence="10">
    <name type="scientific">Apis cerana</name>
    <name type="common">Indian honeybee</name>
    <dbReference type="NCBI Taxonomy" id="7461"/>
    <lineage>
        <taxon>Eukaryota</taxon>
        <taxon>Metazoa</taxon>
        <taxon>Ecdysozoa</taxon>
        <taxon>Arthropoda</taxon>
        <taxon>Hexapoda</taxon>
        <taxon>Insecta</taxon>
        <taxon>Pterygota</taxon>
        <taxon>Neoptera</taxon>
        <taxon>Endopterygota</taxon>
        <taxon>Hymenoptera</taxon>
        <taxon>Apocrita</taxon>
        <taxon>Aculeata</taxon>
        <taxon>Apoidea</taxon>
        <taxon>Anthophila</taxon>
        <taxon>Apidae</taxon>
        <taxon>Apis</taxon>
    </lineage>
</organism>
<evidence type="ECO:0000256" key="1">
    <source>
        <dbReference type="ARBA" id="ARBA00000900"/>
    </source>
</evidence>
<comment type="catalytic activity">
    <reaction evidence="1">
        <text>S-ubiquitinyl-[E2 ubiquitin-conjugating enzyme]-L-cysteine + [acceptor protein]-L-lysine = [E2 ubiquitin-conjugating enzyme]-L-cysteine + N(6)-ubiquitinyl-[acceptor protein]-L-lysine.</text>
        <dbReference type="EC" id="2.3.2.27"/>
    </reaction>
</comment>
<dbReference type="GO" id="GO:0005737">
    <property type="term" value="C:cytoplasm"/>
    <property type="evidence" value="ECO:0007669"/>
    <property type="project" value="TreeGrafter"/>
</dbReference>
<dbReference type="AlphaFoldDB" id="V9IJN0"/>
<dbReference type="EMBL" id="JR050412">
    <property type="protein sequence ID" value="AEY61270.1"/>
    <property type="molecule type" value="mRNA"/>
</dbReference>
<keyword evidence="7" id="KW-0862">Zinc</keyword>
<dbReference type="PANTHER" id="PTHR13363:SF5">
    <property type="entry name" value="E3 UBIQUITIN-PROTEIN LIGASE RNF123"/>
    <property type="match status" value="1"/>
</dbReference>
<evidence type="ECO:0000256" key="7">
    <source>
        <dbReference type="ARBA" id="ARBA00022833"/>
    </source>
</evidence>
<dbReference type="GO" id="GO:0051603">
    <property type="term" value="P:proteolysis involved in protein catabolic process"/>
    <property type="evidence" value="ECO:0007669"/>
    <property type="project" value="TreeGrafter"/>
</dbReference>
<dbReference type="Gene3D" id="3.30.40.10">
    <property type="entry name" value="Zinc/RING finger domain, C3HC4 (zinc finger)"/>
    <property type="match status" value="1"/>
</dbReference>
<evidence type="ECO:0000256" key="6">
    <source>
        <dbReference type="ARBA" id="ARBA00022786"/>
    </source>
</evidence>
<dbReference type="InterPro" id="IPR045129">
    <property type="entry name" value="RNF123/RKP/RSPRY1"/>
</dbReference>
<dbReference type="PANTHER" id="PTHR13363">
    <property type="entry name" value="RING FINGER AND SRY DOMAIN-CONTAINING"/>
    <property type="match status" value="1"/>
</dbReference>